<dbReference type="RefSeq" id="WP_218102648.1">
    <property type="nucleotide sequence ID" value="NZ_CAJVCE010000030.1"/>
</dbReference>
<protein>
    <recommendedName>
        <fullName evidence="3">Hpt domain-containing protein</fullName>
    </recommendedName>
</protein>
<gene>
    <name evidence="1" type="ORF">PAECIP111802_06436</name>
</gene>
<comment type="caution">
    <text evidence="1">The sequence shown here is derived from an EMBL/GenBank/DDBJ whole genome shotgun (WGS) entry which is preliminary data.</text>
</comment>
<evidence type="ECO:0000313" key="1">
    <source>
        <dbReference type="EMBL" id="CAG7656514.1"/>
    </source>
</evidence>
<reference evidence="1 2" key="1">
    <citation type="submission" date="2021-06" db="EMBL/GenBank/DDBJ databases">
        <authorList>
            <person name="Criscuolo A."/>
        </authorList>
    </citation>
    <scope>NUCLEOTIDE SEQUENCE [LARGE SCALE GENOMIC DNA]</scope>
    <source>
        <strain evidence="2">CIP 111802</strain>
    </source>
</reference>
<keyword evidence="2" id="KW-1185">Reference proteome</keyword>
<name>A0ABN7TXM7_9BACL</name>
<organism evidence="1 2">
    <name type="scientific">Paenibacillus allorhizosphaerae</name>
    <dbReference type="NCBI Taxonomy" id="2849866"/>
    <lineage>
        <taxon>Bacteria</taxon>
        <taxon>Bacillati</taxon>
        <taxon>Bacillota</taxon>
        <taxon>Bacilli</taxon>
        <taxon>Bacillales</taxon>
        <taxon>Paenibacillaceae</taxon>
        <taxon>Paenibacillus</taxon>
    </lineage>
</organism>
<dbReference type="EMBL" id="CAJVCE010000030">
    <property type="protein sequence ID" value="CAG7656514.1"/>
    <property type="molecule type" value="Genomic_DNA"/>
</dbReference>
<evidence type="ECO:0000313" key="2">
    <source>
        <dbReference type="Proteomes" id="UP000730618"/>
    </source>
</evidence>
<sequence length="128" mass="14212">MSSTTDPNEDKNRRMQRIIARTRELFLRDARQRGAVVLETAVQWREGALSASELGDSVHAYAHALRGVALTVGCGRVHELSEEAINCSIQHSGGWNEEALQGLIRMLTELTEEVERETVKAEEGGSEH</sequence>
<proteinExistence type="predicted"/>
<evidence type="ECO:0008006" key="3">
    <source>
        <dbReference type="Google" id="ProtNLM"/>
    </source>
</evidence>
<accession>A0ABN7TXM7</accession>
<dbReference type="Proteomes" id="UP000730618">
    <property type="component" value="Unassembled WGS sequence"/>
</dbReference>